<sequence>MSGPVSKDIVIVGGGIIGSCTAYYLSRHPLYSPSTCSIKVIEASLNGIAQGASGKAGGLVAKWAYPSELVNVSFPEHLRLAEEHDGKGRWGFRFVQAGSWEGSGLSGADDRGDLAVQRSLEKLNALGESKSTIGDLKSRKAKGLPEDLTWVEEYLTDEYSDMAPVGATAQVHPYLFTTSMMELAKERGVKLIQGRVTSINREKGQVSGVAYSTKEGRKTVSATEVILTAGPWSPSLIPSLPIDGMRAHSITIHPETTISPYALFTSITLSESGRPRVVTPELYARPGNEVYACGSGDDCRLPETVDDVQVDSAAIERVIRDATSISPELRNGKIDKRQACFLPVVKLGGGPIVGAAPKIAKGLYIATGHTCWGICNAPGTGKAMAELVLDGKVTCTSLKKLDPSRFL</sequence>
<dbReference type="GO" id="GO:0005770">
    <property type="term" value="C:late endosome"/>
    <property type="evidence" value="ECO:0007669"/>
    <property type="project" value="TreeGrafter"/>
</dbReference>
<dbReference type="AlphaFoldDB" id="A0A0W0FZ98"/>
<dbReference type="Pfam" id="PF01266">
    <property type="entry name" value="DAO"/>
    <property type="match status" value="1"/>
</dbReference>
<dbReference type="EMBL" id="LATX01001438">
    <property type="protein sequence ID" value="KTB41667.1"/>
    <property type="molecule type" value="Genomic_DNA"/>
</dbReference>
<dbReference type="GO" id="GO:0042147">
    <property type="term" value="P:retrograde transport, endosome to Golgi"/>
    <property type="evidence" value="ECO:0007669"/>
    <property type="project" value="TreeGrafter"/>
</dbReference>
<dbReference type="PANTHER" id="PTHR13847">
    <property type="entry name" value="SARCOSINE DEHYDROGENASE-RELATED"/>
    <property type="match status" value="1"/>
</dbReference>
<dbReference type="Gene3D" id="3.30.9.10">
    <property type="entry name" value="D-Amino Acid Oxidase, subunit A, domain 2"/>
    <property type="match status" value="1"/>
</dbReference>
<dbReference type="eggNOG" id="KOG2852">
    <property type="taxonomic scope" value="Eukaryota"/>
</dbReference>
<dbReference type="SUPFAM" id="SSF51905">
    <property type="entry name" value="FAD/NAD(P)-binding domain"/>
    <property type="match status" value="1"/>
</dbReference>
<reference evidence="2 3" key="1">
    <citation type="submission" date="2015-12" db="EMBL/GenBank/DDBJ databases">
        <title>Draft genome sequence of Moniliophthora roreri, the causal agent of frosty pod rot of cacao.</title>
        <authorList>
            <person name="Aime M.C."/>
            <person name="Diaz-Valderrama J.R."/>
            <person name="Kijpornyongpan T."/>
            <person name="Phillips-Mora W."/>
        </authorList>
    </citation>
    <scope>NUCLEOTIDE SEQUENCE [LARGE SCALE GENOMIC DNA]</scope>
    <source>
        <strain evidence="2 3">MCA 2952</strain>
    </source>
</reference>
<evidence type="ECO:0000313" key="2">
    <source>
        <dbReference type="EMBL" id="KTB41667.1"/>
    </source>
</evidence>
<dbReference type="Proteomes" id="UP000054988">
    <property type="component" value="Unassembled WGS sequence"/>
</dbReference>
<proteinExistence type="predicted"/>
<dbReference type="Gene3D" id="3.50.50.60">
    <property type="entry name" value="FAD/NAD(P)-binding domain"/>
    <property type="match status" value="1"/>
</dbReference>
<evidence type="ECO:0000313" key="3">
    <source>
        <dbReference type="Proteomes" id="UP000054988"/>
    </source>
</evidence>
<accession>A0A0W0FZ98</accession>
<comment type="caution">
    <text evidence="2">The sequence shown here is derived from an EMBL/GenBank/DDBJ whole genome shotgun (WGS) entry which is preliminary data.</text>
</comment>
<feature type="domain" description="FAD dependent oxidoreductase" evidence="1">
    <location>
        <begin position="8"/>
        <end position="387"/>
    </location>
</feature>
<dbReference type="GO" id="GO:0005829">
    <property type="term" value="C:cytosol"/>
    <property type="evidence" value="ECO:0007669"/>
    <property type="project" value="GOC"/>
</dbReference>
<dbReference type="PROSITE" id="PS51257">
    <property type="entry name" value="PROKAR_LIPOPROTEIN"/>
    <property type="match status" value="1"/>
</dbReference>
<dbReference type="InterPro" id="IPR006076">
    <property type="entry name" value="FAD-dep_OxRdtase"/>
</dbReference>
<gene>
    <name evidence="2" type="ORF">WG66_5816</name>
</gene>
<organism evidence="2 3">
    <name type="scientific">Moniliophthora roreri</name>
    <name type="common">Frosty pod rot fungus</name>
    <name type="synonym">Monilia roreri</name>
    <dbReference type="NCBI Taxonomy" id="221103"/>
    <lineage>
        <taxon>Eukaryota</taxon>
        <taxon>Fungi</taxon>
        <taxon>Dikarya</taxon>
        <taxon>Basidiomycota</taxon>
        <taxon>Agaricomycotina</taxon>
        <taxon>Agaricomycetes</taxon>
        <taxon>Agaricomycetidae</taxon>
        <taxon>Agaricales</taxon>
        <taxon>Marasmiineae</taxon>
        <taxon>Marasmiaceae</taxon>
        <taxon>Moniliophthora</taxon>
    </lineage>
</organism>
<name>A0A0W0FZ98_MONRR</name>
<evidence type="ECO:0000259" key="1">
    <source>
        <dbReference type="Pfam" id="PF01266"/>
    </source>
</evidence>
<protein>
    <recommendedName>
        <fullName evidence="1">FAD dependent oxidoreductase domain-containing protein</fullName>
    </recommendedName>
</protein>
<dbReference type="PANTHER" id="PTHR13847:SF150">
    <property type="entry name" value="OXIDOREDUCTASE TDA3-RELATED"/>
    <property type="match status" value="1"/>
</dbReference>
<dbReference type="InterPro" id="IPR036188">
    <property type="entry name" value="FAD/NAD-bd_sf"/>
</dbReference>